<proteinExistence type="predicted"/>
<keyword evidence="6" id="KW-1185">Reference proteome</keyword>
<dbReference type="InterPro" id="IPR011006">
    <property type="entry name" value="CheY-like_superfamily"/>
</dbReference>
<gene>
    <name evidence="5" type="ORF">D3878_21670</name>
</gene>
<name>A0A3A3G5Z9_9BURK</name>
<evidence type="ECO:0000313" key="6">
    <source>
        <dbReference type="Proteomes" id="UP000266327"/>
    </source>
</evidence>
<dbReference type="InterPro" id="IPR001789">
    <property type="entry name" value="Sig_transdc_resp-reg_receiver"/>
</dbReference>
<dbReference type="EMBL" id="QYUQ01000002">
    <property type="protein sequence ID" value="RJG03878.1"/>
    <property type="molecule type" value="Genomic_DNA"/>
</dbReference>
<evidence type="ECO:0000256" key="3">
    <source>
        <dbReference type="SAM" id="Phobius"/>
    </source>
</evidence>
<dbReference type="Gene3D" id="3.40.50.2300">
    <property type="match status" value="1"/>
</dbReference>
<evidence type="ECO:0000256" key="2">
    <source>
        <dbReference type="PROSITE-ProRule" id="PRU00169"/>
    </source>
</evidence>
<evidence type="ECO:0000313" key="5">
    <source>
        <dbReference type="EMBL" id="RJG03878.1"/>
    </source>
</evidence>
<dbReference type="CDD" id="cd00156">
    <property type="entry name" value="REC"/>
    <property type="match status" value="1"/>
</dbReference>
<organism evidence="5 6">
    <name type="scientific">Noviherbaspirillum sedimenti</name>
    <dbReference type="NCBI Taxonomy" id="2320865"/>
    <lineage>
        <taxon>Bacteria</taxon>
        <taxon>Pseudomonadati</taxon>
        <taxon>Pseudomonadota</taxon>
        <taxon>Betaproteobacteria</taxon>
        <taxon>Burkholderiales</taxon>
        <taxon>Oxalobacteraceae</taxon>
        <taxon>Noviherbaspirillum</taxon>
    </lineage>
</organism>
<keyword evidence="1 2" id="KW-0597">Phosphoprotein</keyword>
<protein>
    <submittedName>
        <fullName evidence="5">Response regulator</fullName>
    </submittedName>
</protein>
<dbReference type="PROSITE" id="PS50110">
    <property type="entry name" value="RESPONSE_REGULATORY"/>
    <property type="match status" value="1"/>
</dbReference>
<accession>A0A3A3G5Z9</accession>
<dbReference type="PANTHER" id="PTHR44591">
    <property type="entry name" value="STRESS RESPONSE REGULATOR PROTEIN 1"/>
    <property type="match status" value="1"/>
</dbReference>
<dbReference type="OrthoDB" id="236568at2"/>
<keyword evidence="3" id="KW-0472">Membrane</keyword>
<dbReference type="SUPFAM" id="SSF52172">
    <property type="entry name" value="CheY-like"/>
    <property type="match status" value="1"/>
</dbReference>
<dbReference type="RefSeq" id="WP_119787362.1">
    <property type="nucleotide sequence ID" value="NZ_QYUQ01000002.1"/>
</dbReference>
<comment type="caution">
    <text evidence="5">The sequence shown here is derived from an EMBL/GenBank/DDBJ whole genome shotgun (WGS) entry which is preliminary data.</text>
</comment>
<dbReference type="PANTHER" id="PTHR44591:SF3">
    <property type="entry name" value="RESPONSE REGULATORY DOMAIN-CONTAINING PROTEIN"/>
    <property type="match status" value="1"/>
</dbReference>
<keyword evidence="3" id="KW-0812">Transmembrane</keyword>
<dbReference type="GO" id="GO:0000160">
    <property type="term" value="P:phosphorelay signal transduction system"/>
    <property type="evidence" value="ECO:0007669"/>
    <property type="project" value="InterPro"/>
</dbReference>
<evidence type="ECO:0000256" key="1">
    <source>
        <dbReference type="ARBA" id="ARBA00022553"/>
    </source>
</evidence>
<dbReference type="Pfam" id="PF00072">
    <property type="entry name" value="Response_reg"/>
    <property type="match status" value="1"/>
</dbReference>
<dbReference type="Proteomes" id="UP000266327">
    <property type="component" value="Unassembled WGS sequence"/>
</dbReference>
<feature type="modified residue" description="4-aspartylphosphate" evidence="2">
    <location>
        <position position="54"/>
    </location>
</feature>
<feature type="domain" description="Response regulatory" evidence="4">
    <location>
        <begin position="5"/>
        <end position="121"/>
    </location>
</feature>
<feature type="transmembrane region" description="Helical" evidence="3">
    <location>
        <begin position="241"/>
        <end position="258"/>
    </location>
</feature>
<dbReference type="InterPro" id="IPR050595">
    <property type="entry name" value="Bact_response_regulator"/>
</dbReference>
<sequence length="464" mass="50383">MNRKQALIVDDSKTAQYLLNRMLQTYDLRIDVAASAEEALAYLSYNHPAVIFLDQQMTGMTGFEALKTIKANPHTALIPVIMYSSQNDDLFVSQAIALGAQGVLSKGAMQPANLQQVLERLNIRMGTAGAAPVPDAPASQTAVAAEPVMEIVATREQATTDAADLDKVRLQVGRLFELHIADIKTHLNNSTQFILKRLSTSIDKAASREASVAGNSLASIKSAVAAALATERRKGSLANRLLLAASIAVTVVFGYLLVQMQADVAASSQKVLAALEAKSLDRSMMTVAAVAPAFQDRAKDVPGSIHPALLQALSWAQHADFHFEYGEQPLSGARLSNLHQLVQLLADGGYRGPLVVNINFGNFCLEQDETNTLRLARSDVRVSNCKMQKDLNAQFLINDYLTLQYQTFEKNLAPLQDGRISIRLVTNGMSTPGVEYPPVTPQVSAGEWNRTALRNNRISVQFPN</sequence>
<reference evidence="6" key="1">
    <citation type="submission" date="2018-09" db="EMBL/GenBank/DDBJ databases">
        <authorList>
            <person name="Zhu H."/>
        </authorList>
    </citation>
    <scope>NUCLEOTIDE SEQUENCE [LARGE SCALE GENOMIC DNA]</scope>
    <source>
        <strain evidence="6">K1S02-23</strain>
    </source>
</reference>
<evidence type="ECO:0000259" key="4">
    <source>
        <dbReference type="PROSITE" id="PS50110"/>
    </source>
</evidence>
<dbReference type="SMART" id="SM00448">
    <property type="entry name" value="REC"/>
    <property type="match status" value="1"/>
</dbReference>
<dbReference type="AlphaFoldDB" id="A0A3A3G5Z9"/>
<keyword evidence="3" id="KW-1133">Transmembrane helix</keyword>